<evidence type="ECO:0000259" key="3">
    <source>
        <dbReference type="Pfam" id="PF13472"/>
    </source>
</evidence>
<evidence type="ECO:0000256" key="2">
    <source>
        <dbReference type="SAM" id="SignalP"/>
    </source>
</evidence>
<dbReference type="SUPFAM" id="SSF69318">
    <property type="entry name" value="Integrin alpha N-terminal domain"/>
    <property type="match status" value="1"/>
</dbReference>
<evidence type="ECO:0000313" key="5">
    <source>
        <dbReference type="Proteomes" id="UP000217676"/>
    </source>
</evidence>
<dbReference type="PANTHER" id="PTHR30383">
    <property type="entry name" value="THIOESTERASE 1/PROTEASE 1/LYSOPHOSPHOLIPASE L1"/>
    <property type="match status" value="1"/>
</dbReference>
<reference evidence="4 5" key="1">
    <citation type="journal article" date="2016" name="Genome Announc.">
        <title>Complete Genome Sequence of Thiostrepton-Producing Streptomyces laurentii ATCC 31255.</title>
        <authorList>
            <person name="Doi K."/>
            <person name="Fujino Y."/>
            <person name="Nagayoshi Y."/>
            <person name="Ohshima T."/>
            <person name="Ogata S."/>
        </authorList>
    </citation>
    <scope>NUCLEOTIDE SEQUENCE [LARGE SCALE GENOMIC DNA]</scope>
    <source>
        <strain evidence="4 5">ATCC 31255</strain>
    </source>
</reference>
<organism evidence="4 5">
    <name type="scientific">Streptomyces laurentii</name>
    <dbReference type="NCBI Taxonomy" id="39478"/>
    <lineage>
        <taxon>Bacteria</taxon>
        <taxon>Bacillati</taxon>
        <taxon>Actinomycetota</taxon>
        <taxon>Actinomycetes</taxon>
        <taxon>Kitasatosporales</taxon>
        <taxon>Streptomycetaceae</taxon>
        <taxon>Streptomyces</taxon>
    </lineage>
</organism>
<dbReference type="InterPro" id="IPR051532">
    <property type="entry name" value="Ester_Hydrolysis_Enzymes"/>
</dbReference>
<dbReference type="Gene3D" id="3.40.50.1110">
    <property type="entry name" value="SGNH hydrolase"/>
    <property type="match status" value="1"/>
</dbReference>
<dbReference type="KEGG" id="slau:SLA_4199"/>
<dbReference type="Pfam" id="PF13472">
    <property type="entry name" value="Lipase_GDSL_2"/>
    <property type="match status" value="1"/>
</dbReference>
<feature type="signal peptide" evidence="2">
    <location>
        <begin position="1"/>
        <end position="29"/>
    </location>
</feature>
<dbReference type="AlphaFoldDB" id="A0A160P123"/>
<protein>
    <submittedName>
        <fullName evidence="4">Esterase</fullName>
    </submittedName>
</protein>
<dbReference type="InterPro" id="IPR036514">
    <property type="entry name" value="SGNH_hydro_sf"/>
</dbReference>
<dbReference type="InterPro" id="IPR013830">
    <property type="entry name" value="SGNH_hydro"/>
</dbReference>
<feature type="domain" description="SGNH hydrolase-type esterase" evidence="3">
    <location>
        <begin position="42"/>
        <end position="218"/>
    </location>
</feature>
<name>A0A160P123_STRLU</name>
<dbReference type="Pfam" id="PF13517">
    <property type="entry name" value="FG-GAP_3"/>
    <property type="match status" value="2"/>
</dbReference>
<accession>A0A160P123</accession>
<dbReference type="SUPFAM" id="SSF52266">
    <property type="entry name" value="SGNH hydrolase"/>
    <property type="match status" value="1"/>
</dbReference>
<keyword evidence="1 2" id="KW-0732">Signal</keyword>
<feature type="chain" id="PRO_5007819077" evidence="2">
    <location>
        <begin position="30"/>
        <end position="516"/>
    </location>
</feature>
<dbReference type="CDD" id="cd01833">
    <property type="entry name" value="XynB_like"/>
    <property type="match status" value="1"/>
</dbReference>
<evidence type="ECO:0000313" key="4">
    <source>
        <dbReference type="EMBL" id="BAU85087.1"/>
    </source>
</evidence>
<sequence>MKKRIRLGLVIAAVGVGTALAPTASPAAAATLTGPTLRVLPLGDSITAGVGSPTASSYRRPLLDLAAGQSRYNVRFVGSQVGGRLPDISHEGHSGYMIDDIRNGIDQWMAGARPDVVLLHIGVNDLDRSDDPGHAGDRLKALLDQIYADKPGVTVIMQGVVPTIQGLKLSPEVFNDQARQLQSVEAQAGNKFRFVDAPALDGSEMADELHPNDKGYDRMARTFFTPLDEAFTSGWATGGKPPNAANESGVTGRVRFADFDGDGRADYLTVASNGAVSVWLNRGGDGRGDWEGIGQVATGTTNDRDRVRFADFDGDGKADYIVLSESGAVSVWLNRGGDGRGDWQWIGQVATGTTSDQSRVRFADYDGDGKADYIHIKEDGSVHVYLNRGGDGRGDWQVLGQVATGITKDQSRVRFADFDGDGRADYAALNEDGSVHAYLNRGGDGRGGWQDLGRTAVGLTTDQSRVGPADFDGDGHADYVLTDPVSNAVYAWTWNGGDGRGDWRDLGRVAAGVPIG</sequence>
<dbReference type="InterPro" id="IPR013517">
    <property type="entry name" value="FG-GAP"/>
</dbReference>
<dbReference type="Proteomes" id="UP000217676">
    <property type="component" value="Chromosome"/>
</dbReference>
<dbReference type="EMBL" id="AP017424">
    <property type="protein sequence ID" value="BAU85087.1"/>
    <property type="molecule type" value="Genomic_DNA"/>
</dbReference>
<dbReference type="GO" id="GO:0004622">
    <property type="term" value="F:phosphatidylcholine lysophospholipase activity"/>
    <property type="evidence" value="ECO:0007669"/>
    <property type="project" value="TreeGrafter"/>
</dbReference>
<keyword evidence="5" id="KW-1185">Reference proteome</keyword>
<dbReference type="PANTHER" id="PTHR30383:SF5">
    <property type="entry name" value="SGNH HYDROLASE-TYPE ESTERASE DOMAIN-CONTAINING PROTEIN"/>
    <property type="match status" value="1"/>
</dbReference>
<evidence type="ECO:0000256" key="1">
    <source>
        <dbReference type="ARBA" id="ARBA00022729"/>
    </source>
</evidence>
<dbReference type="InterPro" id="IPR028994">
    <property type="entry name" value="Integrin_alpha_N"/>
</dbReference>
<gene>
    <name evidence="4" type="ORF">SLA_4199</name>
</gene>
<proteinExistence type="predicted"/>